<proteinExistence type="predicted"/>
<keyword evidence="2" id="KW-1185">Reference proteome</keyword>
<gene>
    <name evidence="1" type="ORF">COLO4_13284</name>
</gene>
<reference evidence="2" key="1">
    <citation type="submission" date="2013-09" db="EMBL/GenBank/DDBJ databases">
        <title>Corchorus olitorius genome sequencing.</title>
        <authorList>
            <person name="Alam M."/>
            <person name="Haque M.S."/>
            <person name="Islam M.S."/>
            <person name="Emdad E.M."/>
            <person name="Islam M.M."/>
            <person name="Ahmed B."/>
            <person name="Halim A."/>
            <person name="Hossen Q.M.M."/>
            <person name="Hossain M.Z."/>
            <person name="Ahmed R."/>
            <person name="Khan M.M."/>
            <person name="Islam R."/>
            <person name="Rashid M.M."/>
            <person name="Khan S.A."/>
            <person name="Rahman M.S."/>
            <person name="Alam M."/>
            <person name="Yahiya A.S."/>
            <person name="Khan M.S."/>
            <person name="Azam M.S."/>
            <person name="Haque T."/>
            <person name="Lashkar M.Z.H."/>
            <person name="Akhand A.I."/>
            <person name="Morshed G."/>
            <person name="Roy S."/>
            <person name="Uddin K.S."/>
            <person name="Rabeya T."/>
            <person name="Hossain A.S."/>
            <person name="Chowdhury A."/>
            <person name="Snigdha A.R."/>
            <person name="Mortoza M.S."/>
            <person name="Matin S.A."/>
            <person name="Hoque S.M.E."/>
            <person name="Islam M.K."/>
            <person name="Roy D.K."/>
            <person name="Haider R."/>
            <person name="Moosa M.M."/>
            <person name="Elias S.M."/>
            <person name="Hasan A.M."/>
            <person name="Jahan S."/>
            <person name="Shafiuddin M."/>
            <person name="Mahmood N."/>
            <person name="Shommy N.S."/>
        </authorList>
    </citation>
    <scope>NUCLEOTIDE SEQUENCE [LARGE SCALE GENOMIC DNA]</scope>
    <source>
        <strain evidence="2">cv. O-4</strain>
    </source>
</reference>
<accession>A0A1R3JX68</accession>
<dbReference type="EMBL" id="AWUE01015143">
    <property type="protein sequence ID" value="OMO99436.1"/>
    <property type="molecule type" value="Genomic_DNA"/>
</dbReference>
<dbReference type="AlphaFoldDB" id="A0A1R3JX68"/>
<evidence type="ECO:0000313" key="2">
    <source>
        <dbReference type="Proteomes" id="UP000187203"/>
    </source>
</evidence>
<evidence type="ECO:0000313" key="1">
    <source>
        <dbReference type="EMBL" id="OMO99436.1"/>
    </source>
</evidence>
<name>A0A1R3JX68_9ROSI</name>
<dbReference type="Proteomes" id="UP000187203">
    <property type="component" value="Unassembled WGS sequence"/>
</dbReference>
<protein>
    <submittedName>
        <fullName evidence="1">Uncharacterized protein</fullName>
    </submittedName>
</protein>
<sequence length="67" mass="7241">MKDGGNFSNNGNAPIMDSLKTFLPLLPSACCVHQGVSCSSFSPVKLCNTMKSIKLDQRKLKITPAKK</sequence>
<comment type="caution">
    <text evidence="1">The sequence shown here is derived from an EMBL/GenBank/DDBJ whole genome shotgun (WGS) entry which is preliminary data.</text>
</comment>
<organism evidence="1 2">
    <name type="scientific">Corchorus olitorius</name>
    <dbReference type="NCBI Taxonomy" id="93759"/>
    <lineage>
        <taxon>Eukaryota</taxon>
        <taxon>Viridiplantae</taxon>
        <taxon>Streptophyta</taxon>
        <taxon>Embryophyta</taxon>
        <taxon>Tracheophyta</taxon>
        <taxon>Spermatophyta</taxon>
        <taxon>Magnoliopsida</taxon>
        <taxon>eudicotyledons</taxon>
        <taxon>Gunneridae</taxon>
        <taxon>Pentapetalae</taxon>
        <taxon>rosids</taxon>
        <taxon>malvids</taxon>
        <taxon>Malvales</taxon>
        <taxon>Malvaceae</taxon>
        <taxon>Grewioideae</taxon>
        <taxon>Apeibeae</taxon>
        <taxon>Corchorus</taxon>
    </lineage>
</organism>